<feature type="region of interest" description="Disordered" evidence="1">
    <location>
        <begin position="350"/>
        <end position="373"/>
    </location>
</feature>
<keyword evidence="4" id="KW-1185">Reference proteome</keyword>
<feature type="transmembrane region" description="Helical" evidence="2">
    <location>
        <begin position="40"/>
        <end position="69"/>
    </location>
</feature>
<accession>A0ABQ9Y9Y7</accession>
<reference evidence="3 4" key="1">
    <citation type="journal article" date="2022" name="bioRxiv">
        <title>Genomics of Preaxostyla Flagellates Illuminates Evolutionary Transitions and the Path Towards Mitochondrial Loss.</title>
        <authorList>
            <person name="Novak L.V.F."/>
            <person name="Treitli S.C."/>
            <person name="Pyrih J."/>
            <person name="Halakuc P."/>
            <person name="Pipaliya S.V."/>
            <person name="Vacek V."/>
            <person name="Brzon O."/>
            <person name="Soukal P."/>
            <person name="Eme L."/>
            <person name="Dacks J.B."/>
            <person name="Karnkowska A."/>
            <person name="Elias M."/>
            <person name="Hampl V."/>
        </authorList>
    </citation>
    <scope>NUCLEOTIDE SEQUENCE [LARGE SCALE GENOMIC DNA]</scope>
    <source>
        <strain evidence="3">NAU3</strain>
        <tissue evidence="3">Gut</tissue>
    </source>
</reference>
<feature type="compositionally biased region" description="Polar residues" evidence="1">
    <location>
        <begin position="359"/>
        <end position="373"/>
    </location>
</feature>
<keyword evidence="2" id="KW-0812">Transmembrane</keyword>
<feature type="transmembrane region" description="Helical" evidence="2">
    <location>
        <begin position="197"/>
        <end position="215"/>
    </location>
</feature>
<gene>
    <name evidence="3" type="ORF">BLNAU_4445</name>
</gene>
<name>A0ABQ9Y9Y7_9EUKA</name>
<feature type="region of interest" description="Disordered" evidence="1">
    <location>
        <begin position="295"/>
        <end position="327"/>
    </location>
</feature>
<dbReference type="EMBL" id="JARBJD010000022">
    <property type="protein sequence ID" value="KAK2960547.1"/>
    <property type="molecule type" value="Genomic_DNA"/>
</dbReference>
<dbReference type="Proteomes" id="UP001281761">
    <property type="component" value="Unassembled WGS sequence"/>
</dbReference>
<feature type="compositionally biased region" description="Polar residues" evidence="1">
    <location>
        <begin position="298"/>
        <end position="314"/>
    </location>
</feature>
<feature type="transmembrane region" description="Helical" evidence="2">
    <location>
        <begin position="155"/>
        <end position="177"/>
    </location>
</feature>
<protein>
    <submittedName>
        <fullName evidence="3">Uncharacterized protein</fullName>
    </submittedName>
</protein>
<feature type="transmembrane region" description="Helical" evidence="2">
    <location>
        <begin position="114"/>
        <end position="134"/>
    </location>
</feature>
<sequence>MSLTGSLLSIQHRDCPIYQVKHNKSLPQTARRLLGDVVSIAFLLVSAMLCPFPIASNIPISSFISFSILLCRHEDNTIPPFVLTSSCSLSALLSLSSLQLLGIAIASAMSSHSFLLSPFTVVALALATVMSIFFHASHVILTKHIHQRQIPPSACLLADCLTFILSIAISTFFFHEWPICVFESGSGSKTVSLSKNGILNFVLFTSVQLVFFVYFRSSQFVCLFQSIFHKHQQSPSTPQGLLNTTRPISPDTLHNLTLITNRLGSSYRGSTIAPQRVTTPVPPLFSFFTPPPPKLQPINPTTDPSHNQYPTLRTVSPPPIKPNKSVKNTLRDRFQVDSRPLTWEYRQKATATAPVARSPSLSPQPTQISPDTSSPLVDTLHTQPVMLSIPSFAPDPFQAEQAFRGLFIAQPHDEFSPHDSTFSLSWGGTTTRSTDVPTSRWMEVGDATDESPAIGYDVFGNTIFRKSRVFCPILQHKHAPYKEHRAPALHSEVPSSTAPNISVVRRRLDPVLEDHNLDQPVEEISQTYLYVLPSSHL</sequence>
<proteinExistence type="predicted"/>
<comment type="caution">
    <text evidence="3">The sequence shown here is derived from an EMBL/GenBank/DDBJ whole genome shotgun (WGS) entry which is preliminary data.</text>
</comment>
<keyword evidence="2" id="KW-1133">Transmembrane helix</keyword>
<evidence type="ECO:0000313" key="4">
    <source>
        <dbReference type="Proteomes" id="UP001281761"/>
    </source>
</evidence>
<evidence type="ECO:0000313" key="3">
    <source>
        <dbReference type="EMBL" id="KAK2960547.1"/>
    </source>
</evidence>
<evidence type="ECO:0000256" key="2">
    <source>
        <dbReference type="SAM" id="Phobius"/>
    </source>
</evidence>
<keyword evidence="2" id="KW-0472">Membrane</keyword>
<evidence type="ECO:0000256" key="1">
    <source>
        <dbReference type="SAM" id="MobiDB-lite"/>
    </source>
</evidence>
<organism evidence="3 4">
    <name type="scientific">Blattamonas nauphoetae</name>
    <dbReference type="NCBI Taxonomy" id="2049346"/>
    <lineage>
        <taxon>Eukaryota</taxon>
        <taxon>Metamonada</taxon>
        <taxon>Preaxostyla</taxon>
        <taxon>Oxymonadida</taxon>
        <taxon>Blattamonas</taxon>
    </lineage>
</organism>